<proteinExistence type="evidence at transcript level"/>
<dbReference type="EMBL" id="EU957944">
    <property type="protein sequence ID" value="ACG30062.1"/>
    <property type="molecule type" value="mRNA"/>
</dbReference>
<organism evidence="1">
    <name type="scientific">Zea mays</name>
    <name type="common">Maize</name>
    <dbReference type="NCBI Taxonomy" id="4577"/>
    <lineage>
        <taxon>Eukaryota</taxon>
        <taxon>Viridiplantae</taxon>
        <taxon>Streptophyta</taxon>
        <taxon>Embryophyta</taxon>
        <taxon>Tracheophyta</taxon>
        <taxon>Spermatophyta</taxon>
        <taxon>Magnoliopsida</taxon>
        <taxon>Liliopsida</taxon>
        <taxon>Poales</taxon>
        <taxon>Poaceae</taxon>
        <taxon>PACMAD clade</taxon>
        <taxon>Panicoideae</taxon>
        <taxon>Andropogonodae</taxon>
        <taxon>Andropogoneae</taxon>
        <taxon>Tripsacinae</taxon>
        <taxon>Zea</taxon>
    </lineage>
</organism>
<accession>B6SGD8</accession>
<name>B6SGD8_MAIZE</name>
<dbReference type="EMBL" id="EU951803">
    <property type="protein sequence ID" value="ACG23921.1"/>
    <property type="molecule type" value="mRNA"/>
</dbReference>
<evidence type="ECO:0000313" key="1">
    <source>
        <dbReference type="EMBL" id="ACG23921.1"/>
    </source>
</evidence>
<reference evidence="1" key="1">
    <citation type="journal article" date="2009" name="Plant Mol. Biol.">
        <title>Insights into corn genes derived from large-scale cDNA sequencing.</title>
        <authorList>
            <person name="Alexandrov N.N."/>
            <person name="Brover V.V."/>
            <person name="Freidin S."/>
            <person name="Troukhan M.E."/>
            <person name="Tatarinova T.V."/>
            <person name="Zhang H."/>
            <person name="Swaller T.J."/>
            <person name="Lu Y.P."/>
            <person name="Bouck J."/>
            <person name="Flavell R.B."/>
            <person name="Feldmann K.A."/>
        </authorList>
    </citation>
    <scope>NUCLEOTIDE SEQUENCE</scope>
</reference>
<protein>
    <submittedName>
        <fullName evidence="1">Uncharacterized protein</fullName>
    </submittedName>
</protein>
<dbReference type="AlphaFoldDB" id="B6SGD8"/>
<sequence length="67" mass="7521">MLGMPWSASPRFPLPPASLWPAILLSPWRYLKVEDGWTAGTNLTKCRGLTAHPVTHFNSTKRTCLLE</sequence>